<dbReference type="InterPro" id="IPR005183">
    <property type="entry name" value="DUF305_CopM-like"/>
</dbReference>
<feature type="coiled-coil region" evidence="1">
    <location>
        <begin position="84"/>
        <end position="111"/>
    </location>
</feature>
<dbReference type="PANTHER" id="PTHR36933:SF1">
    <property type="entry name" value="SLL0788 PROTEIN"/>
    <property type="match status" value="1"/>
</dbReference>
<dbReference type="PANTHER" id="PTHR36933">
    <property type="entry name" value="SLL0788 PROTEIN"/>
    <property type="match status" value="1"/>
</dbReference>
<dbReference type="OrthoDB" id="26872at2"/>
<name>A0A420EQ35_9ACTN</name>
<accession>A0A420EQ35</accession>
<organism evidence="3 4">
    <name type="scientific">Micromonospora globbae</name>
    <dbReference type="NCBI Taxonomy" id="1894969"/>
    <lineage>
        <taxon>Bacteria</taxon>
        <taxon>Bacillati</taxon>
        <taxon>Actinomycetota</taxon>
        <taxon>Actinomycetes</taxon>
        <taxon>Micromonosporales</taxon>
        <taxon>Micromonosporaceae</taxon>
        <taxon>Micromonospora</taxon>
    </lineage>
</organism>
<dbReference type="InterPro" id="IPR012347">
    <property type="entry name" value="Ferritin-like"/>
</dbReference>
<gene>
    <name evidence="3" type="ORF">D7I43_31400</name>
</gene>
<evidence type="ECO:0000259" key="2">
    <source>
        <dbReference type="Pfam" id="PF03713"/>
    </source>
</evidence>
<keyword evidence="1" id="KW-0175">Coiled coil</keyword>
<dbReference type="Proteomes" id="UP000285744">
    <property type="component" value="Unassembled WGS sequence"/>
</dbReference>
<evidence type="ECO:0000313" key="4">
    <source>
        <dbReference type="Proteomes" id="UP000285744"/>
    </source>
</evidence>
<dbReference type="AlphaFoldDB" id="A0A420EQ35"/>
<dbReference type="Gene3D" id="1.20.1260.10">
    <property type="match status" value="1"/>
</dbReference>
<evidence type="ECO:0000256" key="1">
    <source>
        <dbReference type="SAM" id="Coils"/>
    </source>
</evidence>
<proteinExistence type="predicted"/>
<dbReference type="EMBL" id="RAQQ01000050">
    <property type="protein sequence ID" value="RKF22805.1"/>
    <property type="molecule type" value="Genomic_DNA"/>
</dbReference>
<sequence length="178" mass="20474">MRTSPTAYEFGETLARLEGRELEITFLAEIIPHHQAAIVMSELELERGESPNIRTQAENIIANQRHQIEQFTRWLDEWYGLTPEEAADEAPEEAQREMAALERETEQMIEELRETPEGPRFDVAFVKRMIPHHQAGIIEFLEPQSRAPHAQLRVAATSGIVNQESQVADFRTWLSGRK</sequence>
<protein>
    <submittedName>
        <fullName evidence="3">DUF305 domain-containing protein</fullName>
    </submittedName>
</protein>
<reference evidence="3 4" key="1">
    <citation type="journal article" date="2018" name="Int. J. Syst. Evol. Microbiol.">
        <title>Micromonospora globbae sp. nov., an endophytic actinomycete isolated from roots of Globba winitii C. H. Wright.</title>
        <authorList>
            <person name="Kuncharoen N."/>
            <person name="Pittayakhajonwut P."/>
            <person name="Tanasupawat S."/>
        </authorList>
    </citation>
    <scope>NUCLEOTIDE SEQUENCE [LARGE SCALE GENOMIC DNA]</scope>
    <source>
        <strain evidence="3 4">WPS1-2</strain>
    </source>
</reference>
<feature type="domain" description="DUF305" evidence="2">
    <location>
        <begin position="23"/>
        <end position="174"/>
    </location>
</feature>
<evidence type="ECO:0000313" key="3">
    <source>
        <dbReference type="EMBL" id="RKF22805.1"/>
    </source>
</evidence>
<dbReference type="Pfam" id="PF03713">
    <property type="entry name" value="DUF305"/>
    <property type="match status" value="1"/>
</dbReference>
<comment type="caution">
    <text evidence="3">The sequence shown here is derived from an EMBL/GenBank/DDBJ whole genome shotgun (WGS) entry which is preliminary data.</text>
</comment>